<gene>
    <name evidence="2" type="ORF">SI8410_05007713</name>
</gene>
<dbReference type="PANTHER" id="PTHR33601:SF1">
    <property type="entry name" value="PROTEIN LITTLE ZIPPER 4"/>
    <property type="match status" value="1"/>
</dbReference>
<dbReference type="Proteomes" id="UP000663760">
    <property type="component" value="Chromosome 5"/>
</dbReference>
<accession>A0A7I8KH43</accession>
<dbReference type="AlphaFoldDB" id="A0A7I8KH43"/>
<proteinExistence type="predicted"/>
<organism evidence="2 3">
    <name type="scientific">Spirodela intermedia</name>
    <name type="common">Intermediate duckweed</name>
    <dbReference type="NCBI Taxonomy" id="51605"/>
    <lineage>
        <taxon>Eukaryota</taxon>
        <taxon>Viridiplantae</taxon>
        <taxon>Streptophyta</taxon>
        <taxon>Embryophyta</taxon>
        <taxon>Tracheophyta</taxon>
        <taxon>Spermatophyta</taxon>
        <taxon>Magnoliopsida</taxon>
        <taxon>Liliopsida</taxon>
        <taxon>Araceae</taxon>
        <taxon>Lemnoideae</taxon>
        <taxon>Spirodela</taxon>
    </lineage>
</organism>
<name>A0A7I8KH43_SPIIN</name>
<dbReference type="PANTHER" id="PTHR33601">
    <property type="entry name" value="PROTEIN LITTLE ZIPPER 4"/>
    <property type="match status" value="1"/>
</dbReference>
<evidence type="ECO:0000256" key="1">
    <source>
        <dbReference type="SAM" id="MobiDB-lite"/>
    </source>
</evidence>
<dbReference type="EMBL" id="LR746268">
    <property type="protein sequence ID" value="CAA7397050.1"/>
    <property type="molecule type" value="Genomic_DNA"/>
</dbReference>
<reference evidence="2" key="1">
    <citation type="submission" date="2020-02" db="EMBL/GenBank/DDBJ databases">
        <authorList>
            <person name="Scholz U."/>
            <person name="Mascher M."/>
            <person name="Fiebig A."/>
        </authorList>
    </citation>
    <scope>NUCLEOTIDE SEQUENCE</scope>
</reference>
<evidence type="ECO:0000313" key="2">
    <source>
        <dbReference type="EMBL" id="CAA7397050.1"/>
    </source>
</evidence>
<protein>
    <submittedName>
        <fullName evidence="2">Uncharacterized protein</fullName>
    </submittedName>
</protein>
<sequence length="76" mass="8484">MLISHIRWRGSTNLNLQNCYIIKENERLRKKAALLNQENETLLSELNQSLAKAKPQSKGNVRSPPAATAGTGRDQP</sequence>
<evidence type="ECO:0000313" key="3">
    <source>
        <dbReference type="Proteomes" id="UP000663760"/>
    </source>
</evidence>
<dbReference type="InterPro" id="IPR039312">
    <property type="entry name" value="ZPR"/>
</dbReference>
<feature type="region of interest" description="Disordered" evidence="1">
    <location>
        <begin position="48"/>
        <end position="76"/>
    </location>
</feature>
<dbReference type="OrthoDB" id="1714540at2759"/>
<keyword evidence="3" id="KW-1185">Reference proteome</keyword>